<comment type="caution">
    <text evidence="2">The sequence shown here is derived from an EMBL/GenBank/DDBJ whole genome shotgun (WGS) entry which is preliminary data.</text>
</comment>
<keyword evidence="1" id="KW-1133">Transmembrane helix</keyword>
<feature type="transmembrane region" description="Helical" evidence="1">
    <location>
        <begin position="15"/>
        <end position="34"/>
    </location>
</feature>
<dbReference type="Proteomes" id="UP000587367">
    <property type="component" value="Unassembled WGS sequence"/>
</dbReference>
<gene>
    <name evidence="2" type="ORF">HNP24_000291</name>
</gene>
<evidence type="ECO:0000313" key="3">
    <source>
        <dbReference type="Proteomes" id="UP000587367"/>
    </source>
</evidence>
<accession>A0ABR6PV26</accession>
<reference evidence="2 3" key="1">
    <citation type="submission" date="2020-08" db="EMBL/GenBank/DDBJ databases">
        <title>Functional genomics of gut bacteria from endangered species of beetles.</title>
        <authorList>
            <person name="Carlos-Shanley C."/>
        </authorList>
    </citation>
    <scope>NUCLEOTIDE SEQUENCE [LARGE SCALE GENOMIC DNA]</scope>
    <source>
        <strain evidence="2 3">S00068</strain>
    </source>
</reference>
<protein>
    <submittedName>
        <fullName evidence="2">Uncharacterized protein</fullName>
    </submittedName>
</protein>
<sequence>MDLLLHWHDKIKEAVHVYSLFIILIKLKSISVIFSEKYLDLLVPFFEILHYDLKPFF</sequence>
<proteinExistence type="predicted"/>
<evidence type="ECO:0000256" key="1">
    <source>
        <dbReference type="SAM" id="Phobius"/>
    </source>
</evidence>
<keyword evidence="1" id="KW-0472">Membrane</keyword>
<dbReference type="EMBL" id="JACHKS010000001">
    <property type="protein sequence ID" value="MBB6329341.1"/>
    <property type="molecule type" value="Genomic_DNA"/>
</dbReference>
<keyword evidence="1" id="KW-0812">Transmembrane</keyword>
<keyword evidence="3" id="KW-1185">Reference proteome</keyword>
<organism evidence="2 3">
    <name type="scientific">Chryseobacterium sediminis</name>
    <dbReference type="NCBI Taxonomy" id="1679494"/>
    <lineage>
        <taxon>Bacteria</taxon>
        <taxon>Pseudomonadati</taxon>
        <taxon>Bacteroidota</taxon>
        <taxon>Flavobacteriia</taxon>
        <taxon>Flavobacteriales</taxon>
        <taxon>Weeksellaceae</taxon>
        <taxon>Chryseobacterium group</taxon>
        <taxon>Chryseobacterium</taxon>
    </lineage>
</organism>
<evidence type="ECO:0000313" key="2">
    <source>
        <dbReference type="EMBL" id="MBB6329341.1"/>
    </source>
</evidence>
<name>A0ABR6PV26_9FLAO</name>